<dbReference type="InterPro" id="IPR001173">
    <property type="entry name" value="Glyco_trans_2-like"/>
</dbReference>
<dbReference type="SUPFAM" id="SSF53448">
    <property type="entry name" value="Nucleotide-diphospho-sugar transferases"/>
    <property type="match status" value="1"/>
</dbReference>
<name>A0A6C0GR39_9BACT</name>
<sequence length="433" mass="50315">MKKYFYRLLTKYLSIYIRPENTVIEINPKNEYLGQFLKSSTFKKVFVQPLPGQVEKEDNSLTADYIVLNGNLHYERDIQSFMERIHLMSESYSRILICYYSALWRPLINLATSLRIRTETPEYNWFSPSDLKNFTILSGFEIVNEGQRIIFPVYLPIISNFLNRWIAPLPVFRWFTMVNIAVLRPLHKSQFSDIPSVSIIVPARNEQGNIREIVKKLPKMGVNDELIFVEGNSTDDTWREIQAVQQKYEGQVDIKIAKQDGKGKGDAVRKGFDIASKEILMILDADMTVSPEELTKFYKAIRNNTGEFINGSRLVYPMEQEAMRFFNLMGNKFFAIAFSYVLNQPLKDTLCGTKVISRSNYQNISKNRSYFGNFDPFGDFDLLFGASRIGLKIIEIPITYKARTYGSTNIDRWRHGFILLKMLLFAARKIKFI</sequence>
<dbReference type="GO" id="GO:0016740">
    <property type="term" value="F:transferase activity"/>
    <property type="evidence" value="ECO:0007669"/>
    <property type="project" value="UniProtKB-KW"/>
</dbReference>
<reference evidence="2 3" key="1">
    <citation type="submission" date="2020-01" db="EMBL/GenBank/DDBJ databases">
        <authorList>
            <person name="Kim M.K."/>
        </authorList>
    </citation>
    <scope>NUCLEOTIDE SEQUENCE [LARGE SCALE GENOMIC DNA]</scope>
    <source>
        <strain evidence="2 3">172606-1</strain>
    </source>
</reference>
<dbReference type="Pfam" id="PF00535">
    <property type="entry name" value="Glycos_transf_2"/>
    <property type="match status" value="1"/>
</dbReference>
<dbReference type="CDD" id="cd04179">
    <property type="entry name" value="DPM_DPG-synthase_like"/>
    <property type="match status" value="1"/>
</dbReference>
<keyword evidence="2" id="KW-0808">Transferase</keyword>
<accession>A0A6C0GR39</accession>
<evidence type="ECO:0000313" key="2">
    <source>
        <dbReference type="EMBL" id="QHT70555.1"/>
    </source>
</evidence>
<dbReference type="RefSeq" id="WP_162446532.1">
    <property type="nucleotide sequence ID" value="NZ_CP048222.1"/>
</dbReference>
<dbReference type="GO" id="GO:0006487">
    <property type="term" value="P:protein N-linked glycosylation"/>
    <property type="evidence" value="ECO:0007669"/>
    <property type="project" value="TreeGrafter"/>
</dbReference>
<dbReference type="KEGG" id="rhoz:GXP67_29835"/>
<organism evidence="2 3">
    <name type="scientific">Rhodocytophaga rosea</name>
    <dbReference type="NCBI Taxonomy" id="2704465"/>
    <lineage>
        <taxon>Bacteria</taxon>
        <taxon>Pseudomonadati</taxon>
        <taxon>Bacteroidota</taxon>
        <taxon>Cytophagia</taxon>
        <taxon>Cytophagales</taxon>
        <taxon>Rhodocytophagaceae</taxon>
        <taxon>Rhodocytophaga</taxon>
    </lineage>
</organism>
<proteinExistence type="predicted"/>
<dbReference type="Gene3D" id="3.90.550.10">
    <property type="entry name" value="Spore Coat Polysaccharide Biosynthesis Protein SpsA, Chain A"/>
    <property type="match status" value="1"/>
</dbReference>
<feature type="domain" description="Glycosyltransferase 2-like" evidence="1">
    <location>
        <begin position="198"/>
        <end position="336"/>
    </location>
</feature>
<evidence type="ECO:0000313" key="3">
    <source>
        <dbReference type="Proteomes" id="UP000480178"/>
    </source>
</evidence>
<dbReference type="InterPro" id="IPR029044">
    <property type="entry name" value="Nucleotide-diphossugar_trans"/>
</dbReference>
<dbReference type="Proteomes" id="UP000480178">
    <property type="component" value="Chromosome"/>
</dbReference>
<keyword evidence="3" id="KW-1185">Reference proteome</keyword>
<protein>
    <submittedName>
        <fullName evidence="2">Glycosyltransferase family 2 protein</fullName>
    </submittedName>
</protein>
<dbReference type="PANTHER" id="PTHR10859">
    <property type="entry name" value="GLYCOSYL TRANSFERASE"/>
    <property type="match status" value="1"/>
</dbReference>
<gene>
    <name evidence="2" type="ORF">GXP67_29835</name>
</gene>
<evidence type="ECO:0000259" key="1">
    <source>
        <dbReference type="Pfam" id="PF00535"/>
    </source>
</evidence>
<dbReference type="PANTHER" id="PTHR10859:SF91">
    <property type="entry name" value="DOLICHYL-PHOSPHATE BETA-GLUCOSYLTRANSFERASE"/>
    <property type="match status" value="1"/>
</dbReference>
<dbReference type="AlphaFoldDB" id="A0A6C0GR39"/>
<dbReference type="EMBL" id="CP048222">
    <property type="protein sequence ID" value="QHT70555.1"/>
    <property type="molecule type" value="Genomic_DNA"/>
</dbReference>